<accession>K1TWB3</accession>
<reference evidence="2" key="1">
    <citation type="journal article" date="2013" name="Environ. Microbiol.">
        <title>Microbiota from the distal guts of lean and obese adolescents exhibit partial functional redundancy besides clear differences in community structure.</title>
        <authorList>
            <person name="Ferrer M."/>
            <person name="Ruiz A."/>
            <person name="Lanza F."/>
            <person name="Haange S.B."/>
            <person name="Oberbach A."/>
            <person name="Till H."/>
            <person name="Bargiela R."/>
            <person name="Campoy C."/>
            <person name="Segura M.T."/>
            <person name="Richter M."/>
            <person name="von Bergen M."/>
            <person name="Seifert J."/>
            <person name="Suarez A."/>
        </authorList>
    </citation>
    <scope>NUCLEOTIDE SEQUENCE</scope>
</reference>
<dbReference type="InterPro" id="IPR009057">
    <property type="entry name" value="Homeodomain-like_sf"/>
</dbReference>
<gene>
    <name evidence="2" type="ORF">LEA_07015</name>
</gene>
<dbReference type="InterPro" id="IPR000281">
    <property type="entry name" value="HTH_RpiR"/>
</dbReference>
<evidence type="ECO:0000313" key="2">
    <source>
        <dbReference type="EMBL" id="EKC71909.1"/>
    </source>
</evidence>
<dbReference type="Pfam" id="PF01418">
    <property type="entry name" value="HTH_6"/>
    <property type="match status" value="1"/>
</dbReference>
<dbReference type="SUPFAM" id="SSF46689">
    <property type="entry name" value="Homeodomain-like"/>
    <property type="match status" value="1"/>
</dbReference>
<sequence>MTSIEIRVRDLYDDLNDSEKKAASFFLSHVDSVFVLPIAKLAKQADTTQVAWVRLCKHIGFDGLKDMKKALFNELNETNAPTAQRESSGFFTDIRDYNTITEMADAVKTSSICAIEDTMKLLDPAIVERAAGKIIQADSVRLFGVN</sequence>
<dbReference type="GO" id="GO:0097367">
    <property type="term" value="F:carbohydrate derivative binding"/>
    <property type="evidence" value="ECO:0007669"/>
    <property type="project" value="InterPro"/>
</dbReference>
<dbReference type="PROSITE" id="PS51071">
    <property type="entry name" value="HTH_RPIR"/>
    <property type="match status" value="1"/>
</dbReference>
<dbReference type="PANTHER" id="PTHR30514">
    <property type="entry name" value="GLUCOKINASE"/>
    <property type="match status" value="1"/>
</dbReference>
<proteinExistence type="predicted"/>
<organism evidence="2">
    <name type="scientific">human gut metagenome</name>
    <dbReference type="NCBI Taxonomy" id="408170"/>
    <lineage>
        <taxon>unclassified sequences</taxon>
        <taxon>metagenomes</taxon>
        <taxon>organismal metagenomes</taxon>
    </lineage>
</organism>
<feature type="non-terminal residue" evidence="2">
    <location>
        <position position="146"/>
    </location>
</feature>
<dbReference type="GO" id="GO:0003677">
    <property type="term" value="F:DNA binding"/>
    <property type="evidence" value="ECO:0007669"/>
    <property type="project" value="InterPro"/>
</dbReference>
<dbReference type="AlphaFoldDB" id="K1TWB3"/>
<dbReference type="Gene3D" id="1.10.10.10">
    <property type="entry name" value="Winged helix-like DNA-binding domain superfamily/Winged helix DNA-binding domain"/>
    <property type="match status" value="1"/>
</dbReference>
<name>K1TWB3_9ZZZZ</name>
<dbReference type="InterPro" id="IPR047640">
    <property type="entry name" value="RpiR-like"/>
</dbReference>
<dbReference type="EMBL" id="AJWY01004606">
    <property type="protein sequence ID" value="EKC71909.1"/>
    <property type="molecule type" value="Genomic_DNA"/>
</dbReference>
<comment type="caution">
    <text evidence="2">The sequence shown here is derived from an EMBL/GenBank/DDBJ whole genome shotgun (WGS) entry which is preliminary data.</text>
</comment>
<dbReference type="InterPro" id="IPR036388">
    <property type="entry name" value="WH-like_DNA-bd_sf"/>
</dbReference>
<dbReference type="PANTHER" id="PTHR30514:SF1">
    <property type="entry name" value="HTH-TYPE TRANSCRIPTIONAL REGULATOR HEXR-RELATED"/>
    <property type="match status" value="1"/>
</dbReference>
<dbReference type="GO" id="GO:0003700">
    <property type="term" value="F:DNA-binding transcription factor activity"/>
    <property type="evidence" value="ECO:0007669"/>
    <property type="project" value="InterPro"/>
</dbReference>
<feature type="domain" description="HTH rpiR-type" evidence="1">
    <location>
        <begin position="2"/>
        <end position="78"/>
    </location>
</feature>
<protein>
    <submittedName>
        <fullName evidence="2">RpiR family transcriptional regulator</fullName>
    </submittedName>
</protein>
<evidence type="ECO:0000259" key="1">
    <source>
        <dbReference type="PROSITE" id="PS51071"/>
    </source>
</evidence>